<dbReference type="Pfam" id="PF20766">
    <property type="entry name" value="DUF447_C"/>
    <property type="match status" value="1"/>
</dbReference>
<keyword evidence="4" id="KW-1185">Reference proteome</keyword>
<dbReference type="Proteomes" id="UP000000365">
    <property type="component" value="Chromosome"/>
</dbReference>
<reference evidence="3 4" key="1">
    <citation type="journal article" date="2009" name="Stand. Genomic Sci.">
        <title>Complete genome sequence of Methanocorpusculum labreanum type strain Z.</title>
        <authorList>
            <person name="Anderson I.J."/>
            <person name="Sieprawska-Lupa M."/>
            <person name="Goltsman E."/>
            <person name="Lapidus A."/>
            <person name="Copeland A."/>
            <person name="Glavina Del Rio T."/>
            <person name="Tice H."/>
            <person name="Dalin E."/>
            <person name="Barry K."/>
            <person name="Pitluck S."/>
            <person name="Hauser L."/>
            <person name="Land M."/>
            <person name="Lucas S."/>
            <person name="Richardson P."/>
            <person name="Whitman W.B."/>
            <person name="Kyrpides N.C."/>
        </authorList>
    </citation>
    <scope>NUCLEOTIDE SEQUENCE [LARGE SCALE GENOMIC DNA]</scope>
    <source>
        <strain evidence="4">ATCC 43576 / DSM 4855 / Z</strain>
    </source>
</reference>
<feature type="domain" description="DUF447" evidence="1">
    <location>
        <begin position="11"/>
        <end position="124"/>
    </location>
</feature>
<name>A2SSH0_METLZ</name>
<dbReference type="InterPro" id="IPR016733">
    <property type="entry name" value="UCP018747"/>
</dbReference>
<dbReference type="PIRSF" id="PIRSF018747">
    <property type="entry name" value="UCP018747"/>
    <property type="match status" value="1"/>
</dbReference>
<feature type="domain" description="DUF447" evidence="2">
    <location>
        <begin position="132"/>
        <end position="184"/>
    </location>
</feature>
<dbReference type="Gene3D" id="1.20.58.290">
    <property type="entry name" value="Hypothetical membrane protein ta0354_69_121"/>
    <property type="match status" value="1"/>
</dbReference>
<dbReference type="KEGG" id="mla:Mlab_1107"/>
<evidence type="ECO:0000259" key="1">
    <source>
        <dbReference type="Pfam" id="PF04289"/>
    </source>
</evidence>
<dbReference type="Pfam" id="PF04289">
    <property type="entry name" value="DUF447_N"/>
    <property type="match status" value="1"/>
</dbReference>
<proteinExistence type="predicted"/>
<gene>
    <name evidence="3" type="ordered locus">Mlab_1107</name>
</gene>
<dbReference type="InterPro" id="IPR007386">
    <property type="entry name" value="DUF447_N"/>
</dbReference>
<organism evidence="3 4">
    <name type="scientific">Methanocorpusculum labreanum (strain ATCC 43576 / DSM 4855 / Z)</name>
    <dbReference type="NCBI Taxonomy" id="410358"/>
    <lineage>
        <taxon>Archaea</taxon>
        <taxon>Methanobacteriati</taxon>
        <taxon>Methanobacteriota</taxon>
        <taxon>Stenosarchaea group</taxon>
        <taxon>Methanomicrobia</taxon>
        <taxon>Methanomicrobiales</taxon>
        <taxon>Methanocorpusculaceae</taxon>
        <taxon>Methanocorpusculum</taxon>
    </lineage>
</organism>
<sequence>MAVGLLGEGITEVIAVTKDNAAPIGIIVRSGQAPKMILFKGSKTAENVEKYGWVTANFVSDSYLYPLYAFSDVAKSDLRKVFVGEMVMQLLRDADAWMAFTAQIVNETKDAYFVELEPVGSEYCRDEMRPVNRGFNSVIDATVHATRYVMNHDPELRELIEYHLGIVRKCGGPRDIEAAALIKEVCGF</sequence>
<dbReference type="eggNOG" id="arCOG04458">
    <property type="taxonomic scope" value="Archaea"/>
</dbReference>
<evidence type="ECO:0000313" key="3">
    <source>
        <dbReference type="EMBL" id="ABN07276.1"/>
    </source>
</evidence>
<evidence type="ECO:0008006" key="5">
    <source>
        <dbReference type="Google" id="ProtNLM"/>
    </source>
</evidence>
<dbReference type="STRING" id="410358.Mlab_1107"/>
<dbReference type="SUPFAM" id="SSF50475">
    <property type="entry name" value="FMN-binding split barrel"/>
    <property type="match status" value="1"/>
</dbReference>
<dbReference type="Gene3D" id="2.30.110.10">
    <property type="entry name" value="Electron Transport, Fmn-binding Protein, Chain A"/>
    <property type="match status" value="1"/>
</dbReference>
<dbReference type="AlphaFoldDB" id="A2SSH0"/>
<evidence type="ECO:0000313" key="4">
    <source>
        <dbReference type="Proteomes" id="UP000000365"/>
    </source>
</evidence>
<dbReference type="InterPro" id="IPR049288">
    <property type="entry name" value="DUF447_C"/>
</dbReference>
<evidence type="ECO:0000259" key="2">
    <source>
        <dbReference type="Pfam" id="PF20766"/>
    </source>
</evidence>
<dbReference type="HOGENOM" id="CLU_110565_0_0_2"/>
<dbReference type="EMBL" id="CP000559">
    <property type="protein sequence ID" value="ABN07276.1"/>
    <property type="molecule type" value="Genomic_DNA"/>
</dbReference>
<accession>A2SSH0</accession>
<protein>
    <recommendedName>
        <fullName evidence="5">DUF447 family protein</fullName>
    </recommendedName>
</protein>
<dbReference type="InterPro" id="IPR012349">
    <property type="entry name" value="Split_barrel_FMN-bd"/>
</dbReference>